<evidence type="ECO:0000256" key="2">
    <source>
        <dbReference type="ARBA" id="ARBA00022679"/>
    </source>
</evidence>
<comment type="caution">
    <text evidence="5">The sequence shown here is derived from an EMBL/GenBank/DDBJ whole genome shotgun (WGS) entry which is preliminary data.</text>
</comment>
<organism evidence="5 6">
    <name type="scientific">Pontibacter aquaedesilientis</name>
    <dbReference type="NCBI Taxonomy" id="2766980"/>
    <lineage>
        <taxon>Bacteria</taxon>
        <taxon>Pseudomonadati</taxon>
        <taxon>Bacteroidota</taxon>
        <taxon>Cytophagia</taxon>
        <taxon>Cytophagales</taxon>
        <taxon>Hymenobacteraceae</taxon>
        <taxon>Pontibacter</taxon>
    </lineage>
</organism>
<evidence type="ECO:0000259" key="4">
    <source>
        <dbReference type="Pfam" id="PF07804"/>
    </source>
</evidence>
<accession>A0ABR7XBS7</accession>
<evidence type="ECO:0000313" key="5">
    <source>
        <dbReference type="EMBL" id="MBD1395768.1"/>
    </source>
</evidence>
<evidence type="ECO:0000256" key="3">
    <source>
        <dbReference type="ARBA" id="ARBA00022777"/>
    </source>
</evidence>
<proteinExistence type="inferred from homology"/>
<dbReference type="Gene3D" id="1.10.1070.20">
    <property type="match status" value="1"/>
</dbReference>
<gene>
    <name evidence="5" type="ORF">H9Q13_01205</name>
</gene>
<keyword evidence="2" id="KW-0808">Transferase</keyword>
<protein>
    <submittedName>
        <fullName evidence="5">HipA domain-containing protein</fullName>
    </submittedName>
</protein>
<dbReference type="Proteomes" id="UP000625551">
    <property type="component" value="Unassembled WGS sequence"/>
</dbReference>
<keyword evidence="6" id="KW-1185">Reference proteome</keyword>
<evidence type="ECO:0000256" key="1">
    <source>
        <dbReference type="ARBA" id="ARBA00010164"/>
    </source>
</evidence>
<dbReference type="Pfam" id="PF07804">
    <property type="entry name" value="HipA_C"/>
    <property type="match status" value="1"/>
</dbReference>
<dbReference type="EMBL" id="JACXAJ010000001">
    <property type="protein sequence ID" value="MBD1395768.1"/>
    <property type="molecule type" value="Genomic_DNA"/>
</dbReference>
<name>A0ABR7XBS7_9BACT</name>
<dbReference type="InterPro" id="IPR012893">
    <property type="entry name" value="HipA-like_C"/>
</dbReference>
<sequence length="341" mass="38655">MAFPEINTCPGTLAAGFHTYSRTCLVRVFDGKKVSHVLPYNAPQTSEEDAQKFIENRKRISISGVQEKLSLVLDKNKLRLTQPGEQGTYILKPIPRDLRKVNQVPANEHLTMQIARQVYGIQTAENALIFFKNGEPAYLTKRFDVKPGGSKYAVEDFASLAGRTSETAGPDFKYDYTYEALAALVKRYIAAAVVELEKLFSLVVFNYLFSNGDAHLKNFSIIETPNGDFMLSPAYDLINTRIHVDDSYLALKGGLFQDEYETASFAANGYYAYDDFYEFGMRIGIRESRVSKLLNSYREEKEAISDLVSRCFLDNETKALYLEQYQANLRALNYSYRALIP</sequence>
<feature type="domain" description="HipA-like C-terminal" evidence="4">
    <location>
        <begin position="60"/>
        <end position="297"/>
    </location>
</feature>
<dbReference type="RefSeq" id="WP_191181932.1">
    <property type="nucleotide sequence ID" value="NZ_JACXAJ010000001.1"/>
</dbReference>
<evidence type="ECO:0000313" key="6">
    <source>
        <dbReference type="Proteomes" id="UP000625551"/>
    </source>
</evidence>
<reference evidence="5 6" key="1">
    <citation type="submission" date="2020-09" db="EMBL/GenBank/DDBJ databases">
        <title>Genome sequencing and assembly of Pontibacter sp.</title>
        <authorList>
            <person name="Chhetri G."/>
        </authorList>
    </citation>
    <scope>NUCLEOTIDE SEQUENCE [LARGE SCALE GENOMIC DNA]</scope>
    <source>
        <strain evidence="5 6">JH31</strain>
    </source>
</reference>
<dbReference type="PANTHER" id="PTHR37419:SF1">
    <property type="entry name" value="SERINE_THREONINE-PROTEIN KINASE TOXIN HIPA"/>
    <property type="match status" value="1"/>
</dbReference>
<dbReference type="InterPro" id="IPR052028">
    <property type="entry name" value="HipA_Ser/Thr_kinase"/>
</dbReference>
<dbReference type="PANTHER" id="PTHR37419">
    <property type="entry name" value="SERINE/THREONINE-PROTEIN KINASE TOXIN HIPA"/>
    <property type="match status" value="1"/>
</dbReference>
<comment type="similarity">
    <text evidence="1">Belongs to the HipA Ser/Thr kinase family.</text>
</comment>
<keyword evidence="3" id="KW-0418">Kinase</keyword>